<keyword evidence="2" id="KW-1185">Reference proteome</keyword>
<gene>
    <name evidence="1" type="ORF">P167DRAFT_434271</name>
</gene>
<dbReference type="InParanoid" id="A0A3N4K9C4"/>
<dbReference type="AlphaFoldDB" id="A0A3N4K9C4"/>
<sequence>MFFIIFIIPITSLVPSLCFLFLGAQSGVIGVWPRTQSGILWLLCQDLLQSKSRDCQDVWDGIELTPANLKGPFGSIITPFCKKCLCLACLR</sequence>
<accession>A0A3N4K9C4</accession>
<proteinExistence type="predicted"/>
<evidence type="ECO:0000313" key="2">
    <source>
        <dbReference type="Proteomes" id="UP000277580"/>
    </source>
</evidence>
<evidence type="ECO:0000313" key="1">
    <source>
        <dbReference type="EMBL" id="RPB07130.1"/>
    </source>
</evidence>
<dbReference type="EMBL" id="ML119194">
    <property type="protein sequence ID" value="RPB07130.1"/>
    <property type="molecule type" value="Genomic_DNA"/>
</dbReference>
<organism evidence="1 2">
    <name type="scientific">Morchella conica CCBAS932</name>
    <dbReference type="NCBI Taxonomy" id="1392247"/>
    <lineage>
        <taxon>Eukaryota</taxon>
        <taxon>Fungi</taxon>
        <taxon>Dikarya</taxon>
        <taxon>Ascomycota</taxon>
        <taxon>Pezizomycotina</taxon>
        <taxon>Pezizomycetes</taxon>
        <taxon>Pezizales</taxon>
        <taxon>Morchellaceae</taxon>
        <taxon>Morchella</taxon>
    </lineage>
</organism>
<protein>
    <submittedName>
        <fullName evidence="1">Uncharacterized protein</fullName>
    </submittedName>
</protein>
<reference evidence="1 2" key="1">
    <citation type="journal article" date="2018" name="Nat. Ecol. Evol.">
        <title>Pezizomycetes genomes reveal the molecular basis of ectomycorrhizal truffle lifestyle.</title>
        <authorList>
            <person name="Murat C."/>
            <person name="Payen T."/>
            <person name="Noel B."/>
            <person name="Kuo A."/>
            <person name="Morin E."/>
            <person name="Chen J."/>
            <person name="Kohler A."/>
            <person name="Krizsan K."/>
            <person name="Balestrini R."/>
            <person name="Da Silva C."/>
            <person name="Montanini B."/>
            <person name="Hainaut M."/>
            <person name="Levati E."/>
            <person name="Barry K.W."/>
            <person name="Belfiori B."/>
            <person name="Cichocki N."/>
            <person name="Clum A."/>
            <person name="Dockter R.B."/>
            <person name="Fauchery L."/>
            <person name="Guy J."/>
            <person name="Iotti M."/>
            <person name="Le Tacon F."/>
            <person name="Lindquist E.A."/>
            <person name="Lipzen A."/>
            <person name="Malagnac F."/>
            <person name="Mello A."/>
            <person name="Molinier V."/>
            <person name="Miyauchi S."/>
            <person name="Poulain J."/>
            <person name="Riccioni C."/>
            <person name="Rubini A."/>
            <person name="Sitrit Y."/>
            <person name="Splivallo R."/>
            <person name="Traeger S."/>
            <person name="Wang M."/>
            <person name="Zifcakova L."/>
            <person name="Wipf D."/>
            <person name="Zambonelli A."/>
            <person name="Paolocci F."/>
            <person name="Nowrousian M."/>
            <person name="Ottonello S."/>
            <person name="Baldrian P."/>
            <person name="Spatafora J.W."/>
            <person name="Henrissat B."/>
            <person name="Nagy L.G."/>
            <person name="Aury J.M."/>
            <person name="Wincker P."/>
            <person name="Grigoriev I.V."/>
            <person name="Bonfante P."/>
            <person name="Martin F.M."/>
        </authorList>
    </citation>
    <scope>NUCLEOTIDE SEQUENCE [LARGE SCALE GENOMIC DNA]</scope>
    <source>
        <strain evidence="1 2">CCBAS932</strain>
    </source>
</reference>
<dbReference type="Proteomes" id="UP000277580">
    <property type="component" value="Unassembled WGS sequence"/>
</dbReference>
<name>A0A3N4K9C4_9PEZI</name>